<evidence type="ECO:0000256" key="1">
    <source>
        <dbReference type="SAM" id="MobiDB-lite"/>
    </source>
</evidence>
<dbReference type="PANTHER" id="PTHR40020">
    <property type="entry name" value="CYTOCHROME C OXIDASE ASSEMBLY FACTOR 2"/>
    <property type="match status" value="1"/>
</dbReference>
<organism evidence="3 4">
    <name type="scientific">Microthyrium microscopicum</name>
    <dbReference type="NCBI Taxonomy" id="703497"/>
    <lineage>
        <taxon>Eukaryota</taxon>
        <taxon>Fungi</taxon>
        <taxon>Dikarya</taxon>
        <taxon>Ascomycota</taxon>
        <taxon>Pezizomycotina</taxon>
        <taxon>Dothideomycetes</taxon>
        <taxon>Dothideomycetes incertae sedis</taxon>
        <taxon>Microthyriales</taxon>
        <taxon>Microthyriaceae</taxon>
        <taxon>Microthyrium</taxon>
    </lineage>
</organism>
<dbReference type="AlphaFoldDB" id="A0A6A6UJU7"/>
<feature type="region of interest" description="Disordered" evidence="1">
    <location>
        <begin position="94"/>
        <end position="127"/>
    </location>
</feature>
<accession>A0A6A6UJU7</accession>
<dbReference type="GO" id="GO:0005759">
    <property type="term" value="C:mitochondrial matrix"/>
    <property type="evidence" value="ECO:0007669"/>
    <property type="project" value="TreeGrafter"/>
</dbReference>
<evidence type="ECO:0000313" key="4">
    <source>
        <dbReference type="Proteomes" id="UP000799302"/>
    </source>
</evidence>
<keyword evidence="2" id="KW-0732">Signal</keyword>
<proteinExistence type="predicted"/>
<feature type="compositionally biased region" description="Polar residues" evidence="1">
    <location>
        <begin position="94"/>
        <end position="114"/>
    </location>
</feature>
<sequence length="248" mass="27506">MNGWSMTLVNTMTKTLVLFLRIGYLGIDNVEYKHEKTKKMFKSSALERWEARAIRGLHVLLPRACSDQSLGKNAYQNSTSCEAIFIDYDNSHTAQSSSATPESAQSTQLSSVTARTPRGAMPPALHPRSRTTLTLFTTTLALSFAVVGLPHILPCPVPHNKRMYADGEMPGRRRKRKPQEGETQSGKTGERNIQETIPERECPVPKPTGLVGQILGFEQKNKPLAPIVKVEAYTGRIPKESNSKNKES</sequence>
<protein>
    <submittedName>
        <fullName evidence="3">Uncharacterized protein</fullName>
    </submittedName>
</protein>
<feature type="compositionally biased region" description="Basic and acidic residues" evidence="1">
    <location>
        <begin position="188"/>
        <end position="203"/>
    </location>
</feature>
<gene>
    <name evidence="3" type="ORF">BT63DRAFT_468019</name>
</gene>
<evidence type="ECO:0000313" key="3">
    <source>
        <dbReference type="EMBL" id="KAF2671986.1"/>
    </source>
</evidence>
<dbReference type="PANTHER" id="PTHR40020:SF1">
    <property type="entry name" value="CYTOCHROME C OXIDASE ASSEMBLY FACTOR 2"/>
    <property type="match status" value="1"/>
</dbReference>
<feature type="chain" id="PRO_5025614324" evidence="2">
    <location>
        <begin position="20"/>
        <end position="248"/>
    </location>
</feature>
<evidence type="ECO:0000256" key="2">
    <source>
        <dbReference type="SAM" id="SignalP"/>
    </source>
</evidence>
<dbReference type="GO" id="GO:0033617">
    <property type="term" value="P:mitochondrial respiratory chain complex IV assembly"/>
    <property type="evidence" value="ECO:0007669"/>
    <property type="project" value="TreeGrafter"/>
</dbReference>
<reference evidence="3" key="1">
    <citation type="journal article" date="2020" name="Stud. Mycol.">
        <title>101 Dothideomycetes genomes: a test case for predicting lifestyles and emergence of pathogens.</title>
        <authorList>
            <person name="Haridas S."/>
            <person name="Albert R."/>
            <person name="Binder M."/>
            <person name="Bloem J."/>
            <person name="Labutti K."/>
            <person name="Salamov A."/>
            <person name="Andreopoulos B."/>
            <person name="Baker S."/>
            <person name="Barry K."/>
            <person name="Bills G."/>
            <person name="Bluhm B."/>
            <person name="Cannon C."/>
            <person name="Castanera R."/>
            <person name="Culley D."/>
            <person name="Daum C."/>
            <person name="Ezra D."/>
            <person name="Gonzalez J."/>
            <person name="Henrissat B."/>
            <person name="Kuo A."/>
            <person name="Liang C."/>
            <person name="Lipzen A."/>
            <person name="Lutzoni F."/>
            <person name="Magnuson J."/>
            <person name="Mondo S."/>
            <person name="Nolan M."/>
            <person name="Ohm R."/>
            <person name="Pangilinan J."/>
            <person name="Park H.-J."/>
            <person name="Ramirez L."/>
            <person name="Alfaro M."/>
            <person name="Sun H."/>
            <person name="Tritt A."/>
            <person name="Yoshinaga Y."/>
            <person name="Zwiers L.-H."/>
            <person name="Turgeon B."/>
            <person name="Goodwin S."/>
            <person name="Spatafora J."/>
            <person name="Crous P."/>
            <person name="Grigoriev I."/>
        </authorList>
    </citation>
    <scope>NUCLEOTIDE SEQUENCE</scope>
    <source>
        <strain evidence="3">CBS 115976</strain>
    </source>
</reference>
<feature type="region of interest" description="Disordered" evidence="1">
    <location>
        <begin position="160"/>
        <end position="206"/>
    </location>
</feature>
<feature type="signal peptide" evidence="2">
    <location>
        <begin position="1"/>
        <end position="19"/>
    </location>
</feature>
<dbReference type="EMBL" id="MU004232">
    <property type="protein sequence ID" value="KAF2671986.1"/>
    <property type="molecule type" value="Genomic_DNA"/>
</dbReference>
<dbReference type="OrthoDB" id="5410040at2759"/>
<name>A0A6A6UJU7_9PEZI</name>
<keyword evidence="4" id="KW-1185">Reference proteome</keyword>
<dbReference type="Proteomes" id="UP000799302">
    <property type="component" value="Unassembled WGS sequence"/>
</dbReference>